<evidence type="ECO:0000313" key="2">
    <source>
        <dbReference type="EMBL" id="KAF5541851.1"/>
    </source>
</evidence>
<reference evidence="2 3" key="1">
    <citation type="submission" date="2020-05" db="EMBL/GenBank/DDBJ databases">
        <title>Identification and distribution of gene clusters putatively required for synthesis of sphingolipid metabolism inhibitors in phylogenetically diverse species of the filamentous fungus Fusarium.</title>
        <authorList>
            <person name="Kim H.-S."/>
            <person name="Busman M."/>
            <person name="Brown D.W."/>
            <person name="Divon H."/>
            <person name="Uhlig S."/>
            <person name="Proctor R.H."/>
        </authorList>
    </citation>
    <scope>NUCLEOTIDE SEQUENCE [LARGE SCALE GENOMIC DNA]</scope>
    <source>
        <strain evidence="2 3">NRRL 53147</strain>
    </source>
</reference>
<feature type="region of interest" description="Disordered" evidence="1">
    <location>
        <begin position="320"/>
        <end position="343"/>
    </location>
</feature>
<dbReference type="Proteomes" id="UP000522262">
    <property type="component" value="Unassembled WGS sequence"/>
</dbReference>
<feature type="compositionally biased region" description="Acidic residues" evidence="1">
    <location>
        <begin position="565"/>
        <end position="576"/>
    </location>
</feature>
<feature type="region of interest" description="Disordered" evidence="1">
    <location>
        <begin position="281"/>
        <end position="307"/>
    </location>
</feature>
<name>A0A8H5MTJ3_9HYPO</name>
<feature type="compositionally biased region" description="Polar residues" evidence="1">
    <location>
        <begin position="497"/>
        <end position="512"/>
    </location>
</feature>
<proteinExistence type="predicted"/>
<dbReference type="EMBL" id="JAAOAM010000174">
    <property type="protein sequence ID" value="KAF5541851.1"/>
    <property type="molecule type" value="Genomic_DNA"/>
</dbReference>
<keyword evidence="3" id="KW-1185">Reference proteome</keyword>
<comment type="caution">
    <text evidence="2">The sequence shown here is derived from an EMBL/GenBank/DDBJ whole genome shotgun (WGS) entry which is preliminary data.</text>
</comment>
<sequence length="597" mass="67223">MDVSLSTAWRAGTYHPVAIEVEGQMVFHVQLGKIQKYPLLYRLVTSHVPSHIYNHAYHGVKDSYCGNPGPFYLSLRAVSQGAGHLLGDYLTFGIFEFQDNLPEKRQNEEFKSLIHLQSVANRFNMDDLKTDCEAEIFGRALDMGLMELFKLLEEANFRSDLFPEFSVYLEKRLVGSALDYGVGDSQRAFAKLKTEPSLSVAQMLLKAIIEISDVGCELDERFSTISEVYRRKVAEAKAISQYIGWEDDKCPETRWMKPKSEIARKRKSVATRFFGFTAQQKDKNGVENSPRRPFQGAPEPTFHSPSRPAFAPPPIILPPLVPRSNETVPRPAFKDQSTTSRHRSIPYAREMETQIEGEWKMKALQRQEQKIPRISEQKRHQMAHMAFETNCPQMKHDVSSENLAPGPPTTSDEPLSQEAMDNDGDTDDEQSSDEDDEDLQHIERIALERRSQRGQERQRTVQMAFESTLSQMQQERETMALNAFGMNWSQGKHDASSESQALGPSTTSGESLSETATEKDEDAEDGAAEASDRPATQIGSVLNLPEVTVTSFDESLHSESSSDTLEGEPVEVEGPMDWDAGSSEYGYIPWTYSLRPG</sequence>
<feature type="region of interest" description="Disordered" evidence="1">
    <location>
        <begin position="396"/>
        <end position="438"/>
    </location>
</feature>
<feature type="compositionally biased region" description="Low complexity" evidence="1">
    <location>
        <begin position="550"/>
        <end position="564"/>
    </location>
</feature>
<evidence type="ECO:0000313" key="3">
    <source>
        <dbReference type="Proteomes" id="UP000522262"/>
    </source>
</evidence>
<protein>
    <submittedName>
        <fullName evidence="2">Uncharacterized protein</fullName>
    </submittedName>
</protein>
<feature type="compositionally biased region" description="Acidic residues" evidence="1">
    <location>
        <begin position="420"/>
        <end position="438"/>
    </location>
</feature>
<gene>
    <name evidence="2" type="ORF">FMEXI_7775</name>
</gene>
<dbReference type="AlphaFoldDB" id="A0A8H5MTJ3"/>
<organism evidence="2 3">
    <name type="scientific">Fusarium mexicanum</name>
    <dbReference type="NCBI Taxonomy" id="751941"/>
    <lineage>
        <taxon>Eukaryota</taxon>
        <taxon>Fungi</taxon>
        <taxon>Dikarya</taxon>
        <taxon>Ascomycota</taxon>
        <taxon>Pezizomycotina</taxon>
        <taxon>Sordariomycetes</taxon>
        <taxon>Hypocreomycetidae</taxon>
        <taxon>Hypocreales</taxon>
        <taxon>Nectriaceae</taxon>
        <taxon>Fusarium</taxon>
        <taxon>Fusarium fujikuroi species complex</taxon>
    </lineage>
</organism>
<feature type="region of interest" description="Disordered" evidence="1">
    <location>
        <begin position="489"/>
        <end position="583"/>
    </location>
</feature>
<evidence type="ECO:0000256" key="1">
    <source>
        <dbReference type="SAM" id="MobiDB-lite"/>
    </source>
</evidence>
<accession>A0A8H5MTJ3</accession>